<keyword evidence="4" id="KW-1185">Reference proteome</keyword>
<dbReference type="Pfam" id="PF00024">
    <property type="entry name" value="PAN_1"/>
    <property type="match status" value="1"/>
</dbReference>
<dbReference type="KEGG" id="aplc:110978739"/>
<dbReference type="Gene3D" id="3.10.100.10">
    <property type="entry name" value="Mannose-Binding Protein A, subunit A"/>
    <property type="match status" value="1"/>
</dbReference>
<name>A0A8B7YAT6_ACAPL</name>
<dbReference type="GeneID" id="110978739"/>
<dbReference type="Proteomes" id="UP000694845">
    <property type="component" value="Unplaced"/>
</dbReference>
<dbReference type="OrthoDB" id="8935730at2759"/>
<feature type="signal peptide" evidence="1">
    <location>
        <begin position="1"/>
        <end position="21"/>
    </location>
</feature>
<dbReference type="InterPro" id="IPR050111">
    <property type="entry name" value="C-type_lectin/snaclec_domain"/>
</dbReference>
<dbReference type="OMA" id="SKANWEN"/>
<dbReference type="InterPro" id="IPR016187">
    <property type="entry name" value="CTDL_fold"/>
</dbReference>
<dbReference type="SUPFAM" id="SSF56436">
    <property type="entry name" value="C-type lectin-like"/>
    <property type="match status" value="1"/>
</dbReference>
<evidence type="ECO:0000313" key="5">
    <source>
        <dbReference type="RefSeq" id="XP_022089667.1"/>
    </source>
</evidence>
<dbReference type="SMART" id="SM00034">
    <property type="entry name" value="CLECT"/>
    <property type="match status" value="1"/>
</dbReference>
<protein>
    <submittedName>
        <fullName evidence="5">Neurocan core protein-like</fullName>
    </submittedName>
</protein>
<dbReference type="InterPro" id="IPR003609">
    <property type="entry name" value="Pan_app"/>
</dbReference>
<dbReference type="RefSeq" id="XP_022089667.1">
    <property type="nucleotide sequence ID" value="XM_022233975.1"/>
</dbReference>
<feature type="domain" description="C-type lectin" evidence="2">
    <location>
        <begin position="42"/>
        <end position="160"/>
    </location>
</feature>
<dbReference type="PANTHER" id="PTHR22803">
    <property type="entry name" value="MANNOSE, PHOSPHOLIPASE, LECTIN RECEPTOR RELATED"/>
    <property type="match status" value="1"/>
</dbReference>
<sequence length="260" mass="29336">MFFVNVFGIVAICTAINTAWGSSFCPSLPTMKCSCPSGWQLWQKACYRLTESKANWENSKSACQEIGGKMAAPRSLKEMNFMAELAKKKVNNYYVWIACNDIEVEGNWTCDVLGDGDPFMGWQPGQPDNVYDQDCAGIAARHNDKMDDDECIKNYEAVCVRHAVCSPRSTQLRHFCFSSDYPSRFLNATCLFDHVIREFTTEGVTACGSACIKEPGCRSFNIKKSEGRKLCQLNNSTRLDDKDKFQNTSYFCMYLEECIG</sequence>
<feature type="domain" description="Apple" evidence="3">
    <location>
        <begin position="176"/>
        <end position="258"/>
    </location>
</feature>
<evidence type="ECO:0000259" key="3">
    <source>
        <dbReference type="PROSITE" id="PS50948"/>
    </source>
</evidence>
<gene>
    <name evidence="5" type="primary">LOC110978739</name>
</gene>
<evidence type="ECO:0000313" key="4">
    <source>
        <dbReference type="Proteomes" id="UP000694845"/>
    </source>
</evidence>
<proteinExistence type="predicted"/>
<feature type="chain" id="PRO_5034726103" evidence="1">
    <location>
        <begin position="22"/>
        <end position="260"/>
    </location>
</feature>
<organism evidence="4 5">
    <name type="scientific">Acanthaster planci</name>
    <name type="common">Crown-of-thorns starfish</name>
    <dbReference type="NCBI Taxonomy" id="133434"/>
    <lineage>
        <taxon>Eukaryota</taxon>
        <taxon>Metazoa</taxon>
        <taxon>Echinodermata</taxon>
        <taxon>Eleutherozoa</taxon>
        <taxon>Asterozoa</taxon>
        <taxon>Asteroidea</taxon>
        <taxon>Valvatacea</taxon>
        <taxon>Valvatida</taxon>
        <taxon>Acanthasteridae</taxon>
        <taxon>Acanthaster</taxon>
    </lineage>
</organism>
<dbReference type="InterPro" id="IPR016186">
    <property type="entry name" value="C-type_lectin-like/link_sf"/>
</dbReference>
<dbReference type="CDD" id="cd00037">
    <property type="entry name" value="CLECT"/>
    <property type="match status" value="1"/>
</dbReference>
<dbReference type="PROSITE" id="PS50948">
    <property type="entry name" value="PAN"/>
    <property type="match status" value="1"/>
</dbReference>
<evidence type="ECO:0000256" key="1">
    <source>
        <dbReference type="SAM" id="SignalP"/>
    </source>
</evidence>
<dbReference type="PROSITE" id="PS50041">
    <property type="entry name" value="C_TYPE_LECTIN_2"/>
    <property type="match status" value="1"/>
</dbReference>
<evidence type="ECO:0000259" key="2">
    <source>
        <dbReference type="PROSITE" id="PS50041"/>
    </source>
</evidence>
<dbReference type="AlphaFoldDB" id="A0A8B7YAT6"/>
<dbReference type="Pfam" id="PF00059">
    <property type="entry name" value="Lectin_C"/>
    <property type="match status" value="1"/>
</dbReference>
<keyword evidence="1" id="KW-0732">Signal</keyword>
<reference evidence="5" key="1">
    <citation type="submission" date="2025-08" db="UniProtKB">
        <authorList>
            <consortium name="RefSeq"/>
        </authorList>
    </citation>
    <scope>IDENTIFICATION</scope>
</reference>
<accession>A0A8B7YAT6</accession>
<dbReference type="InterPro" id="IPR001304">
    <property type="entry name" value="C-type_lectin-like"/>
</dbReference>